<dbReference type="SUPFAM" id="SSF52058">
    <property type="entry name" value="L domain-like"/>
    <property type="match status" value="1"/>
</dbReference>
<dbReference type="Proteomes" id="UP000823775">
    <property type="component" value="Unassembled WGS sequence"/>
</dbReference>
<dbReference type="InterPro" id="IPR032675">
    <property type="entry name" value="LRR_dom_sf"/>
</dbReference>
<proteinExistence type="predicted"/>
<comment type="subcellular location">
    <subcellularLocation>
        <location evidence="1">Membrane</location>
        <topology evidence="1">Single-pass type I membrane protein</topology>
    </subcellularLocation>
</comment>
<evidence type="ECO:0000256" key="5">
    <source>
        <dbReference type="ARBA" id="ARBA00022737"/>
    </source>
</evidence>
<evidence type="ECO:0000256" key="1">
    <source>
        <dbReference type="ARBA" id="ARBA00004479"/>
    </source>
</evidence>
<evidence type="ECO:0000256" key="6">
    <source>
        <dbReference type="ARBA" id="ARBA00022989"/>
    </source>
</evidence>
<evidence type="ECO:0000256" key="4">
    <source>
        <dbReference type="ARBA" id="ARBA00022729"/>
    </source>
</evidence>
<keyword evidence="6 11" id="KW-1133">Transmembrane helix</keyword>
<dbReference type="Gene3D" id="3.80.10.10">
    <property type="entry name" value="Ribonuclease Inhibitor"/>
    <property type="match status" value="1"/>
</dbReference>
<dbReference type="PANTHER" id="PTHR27000">
    <property type="entry name" value="LEUCINE-RICH REPEAT RECEPTOR-LIKE PROTEIN KINASE FAMILY PROTEIN-RELATED"/>
    <property type="match status" value="1"/>
</dbReference>
<keyword evidence="3 11" id="KW-0812">Transmembrane</keyword>
<dbReference type="InterPro" id="IPR001611">
    <property type="entry name" value="Leu-rich_rpt"/>
</dbReference>
<evidence type="ECO:0000256" key="3">
    <source>
        <dbReference type="ARBA" id="ARBA00022692"/>
    </source>
</evidence>
<dbReference type="EMBL" id="JACEIK010005481">
    <property type="protein sequence ID" value="MCE0481615.1"/>
    <property type="molecule type" value="Genomic_DNA"/>
</dbReference>
<evidence type="ECO:0000256" key="9">
    <source>
        <dbReference type="ARBA" id="ARBA00023180"/>
    </source>
</evidence>
<keyword evidence="4" id="KW-0732">Signal</keyword>
<organism evidence="12 13">
    <name type="scientific">Datura stramonium</name>
    <name type="common">Jimsonweed</name>
    <name type="synonym">Common thornapple</name>
    <dbReference type="NCBI Taxonomy" id="4076"/>
    <lineage>
        <taxon>Eukaryota</taxon>
        <taxon>Viridiplantae</taxon>
        <taxon>Streptophyta</taxon>
        <taxon>Embryophyta</taxon>
        <taxon>Tracheophyta</taxon>
        <taxon>Spermatophyta</taxon>
        <taxon>Magnoliopsida</taxon>
        <taxon>eudicotyledons</taxon>
        <taxon>Gunneridae</taxon>
        <taxon>Pentapetalae</taxon>
        <taxon>asterids</taxon>
        <taxon>lamiids</taxon>
        <taxon>Solanales</taxon>
        <taxon>Solanaceae</taxon>
        <taxon>Solanoideae</taxon>
        <taxon>Datureae</taxon>
        <taxon>Datura</taxon>
    </lineage>
</organism>
<evidence type="ECO:0000313" key="13">
    <source>
        <dbReference type="Proteomes" id="UP000823775"/>
    </source>
</evidence>
<evidence type="ECO:0000256" key="8">
    <source>
        <dbReference type="ARBA" id="ARBA00023170"/>
    </source>
</evidence>
<keyword evidence="9" id="KW-0325">Glycoprotein</keyword>
<keyword evidence="13" id="KW-1185">Reference proteome</keyword>
<name>A0ABS8VNR7_DATST</name>
<keyword evidence="8" id="KW-0675">Receptor</keyword>
<evidence type="ECO:0000256" key="11">
    <source>
        <dbReference type="SAM" id="Phobius"/>
    </source>
</evidence>
<dbReference type="Pfam" id="PF00560">
    <property type="entry name" value="LRR_1"/>
    <property type="match status" value="2"/>
</dbReference>
<keyword evidence="2" id="KW-0433">Leucine-rich repeat</keyword>
<protein>
    <submittedName>
        <fullName evidence="12">Uncharacterized protein</fullName>
    </submittedName>
</protein>
<reference evidence="12 13" key="1">
    <citation type="journal article" date="2021" name="BMC Genomics">
        <title>Datura genome reveals duplications of psychoactive alkaloid biosynthetic genes and high mutation rate following tissue culture.</title>
        <authorList>
            <person name="Rajewski A."/>
            <person name="Carter-House D."/>
            <person name="Stajich J."/>
            <person name="Litt A."/>
        </authorList>
    </citation>
    <scope>NUCLEOTIDE SEQUENCE [LARGE SCALE GENOMIC DNA]</scope>
    <source>
        <strain evidence="12">AR-01</strain>
    </source>
</reference>
<keyword evidence="5" id="KW-0677">Repeat</keyword>
<evidence type="ECO:0000256" key="10">
    <source>
        <dbReference type="SAM" id="MobiDB-lite"/>
    </source>
</evidence>
<accession>A0ABS8VNR7</accession>
<feature type="region of interest" description="Disordered" evidence="10">
    <location>
        <begin position="1"/>
        <end position="20"/>
    </location>
</feature>
<comment type="caution">
    <text evidence="12">The sequence shown here is derived from an EMBL/GenBank/DDBJ whole genome shotgun (WGS) entry which is preliminary data.</text>
</comment>
<evidence type="ECO:0000256" key="7">
    <source>
        <dbReference type="ARBA" id="ARBA00023136"/>
    </source>
</evidence>
<dbReference type="PANTHER" id="PTHR27000:SF14">
    <property type="entry name" value="F12K21.25"/>
    <property type="match status" value="1"/>
</dbReference>
<evidence type="ECO:0000256" key="2">
    <source>
        <dbReference type="ARBA" id="ARBA00022614"/>
    </source>
</evidence>
<sequence>MEHEGTRTHTPQRRYAPGNKLSGRIPTDIINLNLLLELQLGGNQLGGPIPDMPLSLQIALNLSHNLFQGPVPISLSRLTSLEVLDLSYNRFSGQIPGFLTRMEGLTRLVLSNNQLSGVVPEFGGFVIVETDGNSNLIYPSPAAPPQVAKKRISIVLVVVCSVCFGITASICIQYFTLNCLYRTEVSWLTNDRLHKSQIKLSKAMAATCRPVNIMQSNKFYNYYKVMMPCSVYYCVKKIKMRNKLFSLHS</sequence>
<gene>
    <name evidence="12" type="ORF">HAX54_039490</name>
</gene>
<evidence type="ECO:0000313" key="12">
    <source>
        <dbReference type="EMBL" id="MCE0481615.1"/>
    </source>
</evidence>
<feature type="transmembrane region" description="Helical" evidence="11">
    <location>
        <begin position="154"/>
        <end position="175"/>
    </location>
</feature>
<keyword evidence="7 11" id="KW-0472">Membrane</keyword>